<comment type="caution">
    <text evidence="1">The sequence shown here is derived from an EMBL/GenBank/DDBJ whole genome shotgun (WGS) entry which is preliminary data.</text>
</comment>
<evidence type="ECO:0000313" key="1">
    <source>
        <dbReference type="EMBL" id="CAK3998425.1"/>
    </source>
</evidence>
<dbReference type="AlphaFoldDB" id="A0AAI8YY44"/>
<protein>
    <recommendedName>
        <fullName evidence="3">F-box domain-containing protein</fullName>
    </recommendedName>
</protein>
<dbReference type="Proteomes" id="UP001296104">
    <property type="component" value="Unassembled WGS sequence"/>
</dbReference>
<evidence type="ECO:0008006" key="3">
    <source>
        <dbReference type="Google" id="ProtNLM"/>
    </source>
</evidence>
<dbReference type="InterPro" id="IPR032675">
    <property type="entry name" value="LRR_dom_sf"/>
</dbReference>
<dbReference type="EMBL" id="CAVMBE010000021">
    <property type="protein sequence ID" value="CAK3998425.1"/>
    <property type="molecule type" value="Genomic_DNA"/>
</dbReference>
<sequence length="474" mass="52869">MAVKLCDLANEVLSLIAEQLEGDTESLQALRGTSSRFRAIAEPVLYRHLFFRDYDKITSLVPFLLQPDSPSRLKAVHSIDARPQEGGHRAGPEHLVSILGRTPNLKELTFEMAGINQRLYKKGAWSRFDERDILAPIIDSALSQEIPSAPPARTLPVLKKLTLHLSGNSIRARYWNIDDESCRIFAHPSIEEMHLSCANITRDFQHVLLRFGKTPLKRLTLTECDIGHTALSALLEKPRALEYLYLGESANHYGQRSSPENYLLERNATAFLAALGQQKHSLKQFCYRPKGVLLSVTMPDDAGLSSFEVLDTVSMECAFPELQEMITSEKTRPPNLTTINLRDYHGAIQNQSSLMNHDLEEDNGNISPLMFLCQRTSKMKSLKQINVTTNDIFGNGTLPVPEQVVVEGAELSLQPRGVRLTVSCRAYPHSAIPPYLEGEPTPTDQLVFDSQLPGGWLDAGCRWSVLGSSGWTPL</sequence>
<proteinExistence type="predicted"/>
<name>A0AAI8YY44_9PEZI</name>
<accession>A0AAI8YY44</accession>
<reference evidence="1" key="1">
    <citation type="submission" date="2023-11" db="EMBL/GenBank/DDBJ databases">
        <authorList>
            <person name="Alioto T."/>
            <person name="Alioto T."/>
            <person name="Gomez Garrido J."/>
        </authorList>
    </citation>
    <scope>NUCLEOTIDE SEQUENCE</scope>
</reference>
<gene>
    <name evidence="1" type="ORF">LECACI_7A004122</name>
</gene>
<evidence type="ECO:0000313" key="2">
    <source>
        <dbReference type="Proteomes" id="UP001296104"/>
    </source>
</evidence>
<organism evidence="1 2">
    <name type="scientific">Lecanosticta acicola</name>
    <dbReference type="NCBI Taxonomy" id="111012"/>
    <lineage>
        <taxon>Eukaryota</taxon>
        <taxon>Fungi</taxon>
        <taxon>Dikarya</taxon>
        <taxon>Ascomycota</taxon>
        <taxon>Pezizomycotina</taxon>
        <taxon>Dothideomycetes</taxon>
        <taxon>Dothideomycetidae</taxon>
        <taxon>Mycosphaerellales</taxon>
        <taxon>Mycosphaerellaceae</taxon>
        <taxon>Lecanosticta</taxon>
    </lineage>
</organism>
<dbReference type="Gene3D" id="3.80.10.10">
    <property type="entry name" value="Ribonuclease Inhibitor"/>
    <property type="match status" value="1"/>
</dbReference>
<keyword evidence="2" id="KW-1185">Reference proteome</keyword>
<dbReference type="SUPFAM" id="SSF52047">
    <property type="entry name" value="RNI-like"/>
    <property type="match status" value="1"/>
</dbReference>